<organism evidence="1 2">
    <name type="scientific">Amycolatopsis roodepoortensis</name>
    <dbReference type="NCBI Taxonomy" id="700274"/>
    <lineage>
        <taxon>Bacteria</taxon>
        <taxon>Bacillati</taxon>
        <taxon>Actinomycetota</taxon>
        <taxon>Actinomycetes</taxon>
        <taxon>Pseudonocardiales</taxon>
        <taxon>Pseudonocardiaceae</taxon>
        <taxon>Amycolatopsis</taxon>
    </lineage>
</organism>
<gene>
    <name evidence="1" type="ORF">H4W30_006581</name>
</gene>
<accession>A0ABR9LHD7</accession>
<proteinExistence type="predicted"/>
<sequence>MTANTNTATAAEVLVTATKSGLFPAVASAIDVEALVPNEPVALRELWPLLPETVDVPLTDDVMVPVLLFFQDGWPEIGTFAHAEVNWLPRRVHDLFGQDPVRVKEHLDRYPALRDSVLHVSQPMGGLGWRNAGPGMGLSVEWRSGSPPLMLADNKTFSDLGVACYRSADDSLVTPAIGSMATGLHPFLALWAVLLALSSLARYQPATWSKMIDVDRSPEANAIEHLLEEATTSVPATALHLLTTFR</sequence>
<keyword evidence="2" id="KW-1185">Reference proteome</keyword>
<evidence type="ECO:0000313" key="2">
    <source>
        <dbReference type="Proteomes" id="UP000656548"/>
    </source>
</evidence>
<dbReference type="EMBL" id="JADBEJ010000005">
    <property type="protein sequence ID" value="MBE1579521.1"/>
    <property type="molecule type" value="Genomic_DNA"/>
</dbReference>
<evidence type="ECO:0000313" key="1">
    <source>
        <dbReference type="EMBL" id="MBE1579521.1"/>
    </source>
</evidence>
<comment type="caution">
    <text evidence="1">The sequence shown here is derived from an EMBL/GenBank/DDBJ whole genome shotgun (WGS) entry which is preliminary data.</text>
</comment>
<name>A0ABR9LHD7_9PSEU</name>
<protein>
    <submittedName>
        <fullName evidence="1">Uncharacterized protein</fullName>
    </submittedName>
</protein>
<dbReference type="Proteomes" id="UP000656548">
    <property type="component" value="Unassembled WGS sequence"/>
</dbReference>
<dbReference type="Pfam" id="PF14175">
    <property type="entry name" value="YaaC"/>
    <property type="match status" value="1"/>
</dbReference>
<reference evidence="1 2" key="1">
    <citation type="submission" date="2020-10" db="EMBL/GenBank/DDBJ databases">
        <title>Sequencing the genomes of 1000 actinobacteria strains.</title>
        <authorList>
            <person name="Klenk H.-P."/>
        </authorList>
    </citation>
    <scope>NUCLEOTIDE SEQUENCE [LARGE SCALE GENOMIC DNA]</scope>
    <source>
        <strain evidence="1 2">DSM 46661</strain>
    </source>
</reference>
<dbReference type="InterPro" id="IPR026988">
    <property type="entry name" value="YaaC-like"/>
</dbReference>